<keyword evidence="3" id="KW-1185">Reference proteome</keyword>
<keyword evidence="1" id="KW-0812">Transmembrane</keyword>
<dbReference type="VEuPathDB" id="FungiDB:VP01_2010g1"/>
<protein>
    <submittedName>
        <fullName evidence="2">Uncharacterized protein</fullName>
    </submittedName>
</protein>
<proteinExistence type="predicted"/>
<feature type="transmembrane region" description="Helical" evidence="1">
    <location>
        <begin position="101"/>
        <end position="134"/>
    </location>
</feature>
<evidence type="ECO:0000313" key="2">
    <source>
        <dbReference type="EMBL" id="KNZ58029.1"/>
    </source>
</evidence>
<organism evidence="2 3">
    <name type="scientific">Puccinia sorghi</name>
    <dbReference type="NCBI Taxonomy" id="27349"/>
    <lineage>
        <taxon>Eukaryota</taxon>
        <taxon>Fungi</taxon>
        <taxon>Dikarya</taxon>
        <taxon>Basidiomycota</taxon>
        <taxon>Pucciniomycotina</taxon>
        <taxon>Pucciniomycetes</taxon>
        <taxon>Pucciniales</taxon>
        <taxon>Pucciniaceae</taxon>
        <taxon>Puccinia</taxon>
    </lineage>
</organism>
<keyword evidence="1" id="KW-0472">Membrane</keyword>
<feature type="transmembrane region" description="Helical" evidence="1">
    <location>
        <begin position="141"/>
        <end position="161"/>
    </location>
</feature>
<reference evidence="2 3" key="1">
    <citation type="submission" date="2015-08" db="EMBL/GenBank/DDBJ databases">
        <title>Next Generation Sequencing and Analysis of the Genome of Puccinia sorghi L Schw, the Causal Agent of Maize Common Rust.</title>
        <authorList>
            <person name="Rochi L."/>
            <person name="Burguener G."/>
            <person name="Darino M."/>
            <person name="Turjanski A."/>
            <person name="Kreff E."/>
            <person name="Dieguez M.J."/>
            <person name="Sacco F."/>
        </authorList>
    </citation>
    <scope>NUCLEOTIDE SEQUENCE [LARGE SCALE GENOMIC DNA]</scope>
    <source>
        <strain evidence="2 3">RO10H11247</strain>
    </source>
</reference>
<feature type="transmembrane region" description="Helical" evidence="1">
    <location>
        <begin position="315"/>
        <end position="338"/>
    </location>
</feature>
<sequence length="394" mass="44980">MKVILVVIIIESSSISGFFSFSTLFLIDVFNPSNFIIAVSAPYLKSSSSTSFTKLSSDPSKPLVRTHLSNTTRQLLISLFPFIIFYCLTLLSFFFSGSKYIFFLFSLFSFFIICFLHIKLVFFSILAFGNFLFLKHRAIISYLYFLIWWGSSNEMVFVASLSGNKGSRTGLKPQQVTTRGKLHRQLGHQTLMNYDIECSVWFELQLMRLYFFSVSSIFLISNHSCLKEPSGHVVLLCFFSLKFLVSLHPPNDPLLVTQVCCHLCLLLVSIVGLTFLLQKIHLQNSHLTSSLIFRCACVFLSLQSIKMSLITTVSMVIGVLVLSCLSIGVPSCLLWILYRQGRSCDTWTVQQYIQRHSGLHSLYCIMNGMFDGSVRTEQEYIIWIVAWVIWQQNT</sequence>
<dbReference type="EMBL" id="LAVV01006850">
    <property type="protein sequence ID" value="KNZ58029.1"/>
    <property type="molecule type" value="Genomic_DNA"/>
</dbReference>
<accession>A0A0L6VBD3</accession>
<evidence type="ECO:0000256" key="1">
    <source>
        <dbReference type="SAM" id="Phobius"/>
    </source>
</evidence>
<evidence type="ECO:0000313" key="3">
    <source>
        <dbReference type="Proteomes" id="UP000037035"/>
    </source>
</evidence>
<feature type="transmembrane region" description="Helical" evidence="1">
    <location>
        <begin position="289"/>
        <end position="309"/>
    </location>
</feature>
<feature type="transmembrane region" description="Helical" evidence="1">
    <location>
        <begin position="255"/>
        <end position="277"/>
    </location>
</feature>
<feature type="transmembrane region" description="Helical" evidence="1">
    <location>
        <begin position="75"/>
        <end position="95"/>
    </location>
</feature>
<name>A0A0L6VBD3_9BASI</name>
<dbReference type="AlphaFoldDB" id="A0A0L6VBD3"/>
<gene>
    <name evidence="2" type="ORF">VP01_2010g1</name>
</gene>
<comment type="caution">
    <text evidence="2">The sequence shown here is derived from an EMBL/GenBank/DDBJ whole genome shotgun (WGS) entry which is preliminary data.</text>
</comment>
<keyword evidence="1" id="KW-1133">Transmembrane helix</keyword>
<dbReference type="Proteomes" id="UP000037035">
    <property type="component" value="Unassembled WGS sequence"/>
</dbReference>